<feature type="non-terminal residue" evidence="9">
    <location>
        <position position="1"/>
    </location>
</feature>
<evidence type="ECO:0000256" key="2">
    <source>
        <dbReference type="ARBA" id="ARBA00022448"/>
    </source>
</evidence>
<keyword evidence="10" id="KW-1185">Reference proteome</keyword>
<keyword evidence="5 7" id="KW-0472">Membrane</keyword>
<evidence type="ECO:0000259" key="8">
    <source>
        <dbReference type="PROSITE" id="PS50850"/>
    </source>
</evidence>
<feature type="transmembrane region" description="Helical" evidence="7">
    <location>
        <begin position="197"/>
        <end position="218"/>
    </location>
</feature>
<evidence type="ECO:0000256" key="5">
    <source>
        <dbReference type="ARBA" id="ARBA00023136"/>
    </source>
</evidence>
<dbReference type="InterPro" id="IPR011701">
    <property type="entry name" value="MFS"/>
</dbReference>
<proteinExistence type="predicted"/>
<dbReference type="SUPFAM" id="SSF103473">
    <property type="entry name" value="MFS general substrate transporter"/>
    <property type="match status" value="1"/>
</dbReference>
<evidence type="ECO:0000313" key="9">
    <source>
        <dbReference type="EMBL" id="KAF0328636.1"/>
    </source>
</evidence>
<dbReference type="PROSITE" id="PS50850">
    <property type="entry name" value="MFS"/>
    <property type="match status" value="1"/>
</dbReference>
<keyword evidence="3 7" id="KW-0812">Transmembrane</keyword>
<evidence type="ECO:0000256" key="7">
    <source>
        <dbReference type="SAM" id="Phobius"/>
    </source>
</evidence>
<dbReference type="FunFam" id="1.20.1250.20:FF:000057">
    <property type="entry name" value="MFS general substrate transporter"/>
    <property type="match status" value="1"/>
</dbReference>
<sequence length="526" mass="57697">MTNTIHSLLFVQTTAAIDPEKVSETQVDGTVDMIETKEAHGQNRLAPAQLMSKEEFEAAEKKLKKKLDLRLLACVWLIFVLNYLDRNNIAAAKVAGMAETLHLSANQYATAVAILFVGYVLMQIPSNVFLANLRPSIYLPACMAMWGLLSTLTGIAHNAAGLYALRFFLGFVEAAFCPGALFLISSWYRRSEMGLRSAILFSATQLGSAFSGLIGAGIKDGLEGARGLESWRWLFLIEGSITIFVALCSIFILPDWPSTTRWLSPTERAVAEWRLIQGAGQVDEDEEAWSHGFKLAFKDWRVYIFAAMFFCLQVAAATSNFFPSVVQTLGYNRVVTLLLTAPPYILGLIISVVNNWSADRLNNSSFHVMWPLALAITGFVVAASTLQVGPRYFAMMLMVGGGHGANAVVLAWAQKTMLRPRIKRAAAVAFVNAFGNISQVWTSYLYPDTDKPRYVLAMSVNSAFALGTIILALAMRIILQRANKKLDSGADVAEVMKGESQAQVVGISEEDREATGRASDALHRKL</sequence>
<dbReference type="Pfam" id="PF07690">
    <property type="entry name" value="MFS_1"/>
    <property type="match status" value="1"/>
</dbReference>
<feature type="transmembrane region" description="Helical" evidence="7">
    <location>
        <begin position="334"/>
        <end position="356"/>
    </location>
</feature>
<feature type="domain" description="Major facilitator superfamily (MFS) profile" evidence="8">
    <location>
        <begin position="71"/>
        <end position="485"/>
    </location>
</feature>
<feature type="transmembrane region" description="Helical" evidence="7">
    <location>
        <begin position="302"/>
        <end position="322"/>
    </location>
</feature>
<feature type="transmembrane region" description="Helical" evidence="7">
    <location>
        <begin position="454"/>
        <end position="479"/>
    </location>
</feature>
<dbReference type="PANTHER" id="PTHR43791:SF92">
    <property type="entry name" value="AGL026WP"/>
    <property type="match status" value="1"/>
</dbReference>
<feature type="transmembrane region" description="Helical" evidence="7">
    <location>
        <begin position="137"/>
        <end position="157"/>
    </location>
</feature>
<organism evidence="9 10">
    <name type="scientific">Colletotrichum asianum</name>
    <dbReference type="NCBI Taxonomy" id="702518"/>
    <lineage>
        <taxon>Eukaryota</taxon>
        <taxon>Fungi</taxon>
        <taxon>Dikarya</taxon>
        <taxon>Ascomycota</taxon>
        <taxon>Pezizomycotina</taxon>
        <taxon>Sordariomycetes</taxon>
        <taxon>Hypocreomycetidae</taxon>
        <taxon>Glomerellales</taxon>
        <taxon>Glomerellaceae</taxon>
        <taxon>Colletotrichum</taxon>
        <taxon>Colletotrichum gloeosporioides species complex</taxon>
    </lineage>
</organism>
<feature type="transmembrane region" description="Helical" evidence="7">
    <location>
        <begin position="425"/>
        <end position="442"/>
    </location>
</feature>
<reference evidence="9 10" key="1">
    <citation type="submission" date="2019-12" db="EMBL/GenBank/DDBJ databases">
        <title>A genome sequence resource for the geographically widespread anthracnose pathogen Colletotrichum asianum.</title>
        <authorList>
            <person name="Meng Y."/>
        </authorList>
    </citation>
    <scope>NUCLEOTIDE SEQUENCE [LARGE SCALE GENOMIC DNA]</scope>
    <source>
        <strain evidence="9 10">ICMP 18580</strain>
    </source>
</reference>
<protein>
    <submittedName>
        <fullName evidence="9">Major facilitator superfamily transporter</fullName>
    </submittedName>
</protein>
<name>A0A8H3WH35_9PEZI</name>
<dbReference type="PANTHER" id="PTHR43791">
    <property type="entry name" value="PERMEASE-RELATED"/>
    <property type="match status" value="1"/>
</dbReference>
<evidence type="ECO:0000256" key="1">
    <source>
        <dbReference type="ARBA" id="ARBA00004141"/>
    </source>
</evidence>
<dbReference type="InterPro" id="IPR036259">
    <property type="entry name" value="MFS_trans_sf"/>
</dbReference>
<evidence type="ECO:0000313" key="10">
    <source>
        <dbReference type="Proteomes" id="UP000434172"/>
    </source>
</evidence>
<gene>
    <name evidence="9" type="ORF">GQ607_004048</name>
</gene>
<feature type="transmembrane region" description="Helical" evidence="7">
    <location>
        <begin position="368"/>
        <end position="386"/>
    </location>
</feature>
<dbReference type="GO" id="GO:0022857">
    <property type="term" value="F:transmembrane transporter activity"/>
    <property type="evidence" value="ECO:0007669"/>
    <property type="project" value="InterPro"/>
</dbReference>
<feature type="transmembrane region" description="Helical" evidence="7">
    <location>
        <begin position="163"/>
        <end position="185"/>
    </location>
</feature>
<dbReference type="AlphaFoldDB" id="A0A8H3WH35"/>
<dbReference type="Proteomes" id="UP000434172">
    <property type="component" value="Unassembled WGS sequence"/>
</dbReference>
<dbReference type="Gene3D" id="1.20.1250.20">
    <property type="entry name" value="MFS general substrate transporter like domains"/>
    <property type="match status" value="2"/>
</dbReference>
<dbReference type="InterPro" id="IPR020846">
    <property type="entry name" value="MFS_dom"/>
</dbReference>
<evidence type="ECO:0000256" key="3">
    <source>
        <dbReference type="ARBA" id="ARBA00022692"/>
    </source>
</evidence>
<accession>A0A8H3WH35</accession>
<comment type="caution">
    <text evidence="9">The sequence shown here is derived from an EMBL/GenBank/DDBJ whole genome shotgun (WGS) entry which is preliminary data.</text>
</comment>
<dbReference type="FunFam" id="1.20.1250.20:FF:000013">
    <property type="entry name" value="MFS general substrate transporter"/>
    <property type="match status" value="1"/>
</dbReference>
<feature type="transmembrane region" description="Helical" evidence="7">
    <location>
        <begin position="108"/>
        <end position="130"/>
    </location>
</feature>
<comment type="subcellular location">
    <subcellularLocation>
        <location evidence="1">Membrane</location>
        <topology evidence="1">Multi-pass membrane protein</topology>
    </subcellularLocation>
</comment>
<evidence type="ECO:0000256" key="6">
    <source>
        <dbReference type="SAM" id="MobiDB-lite"/>
    </source>
</evidence>
<feature type="transmembrane region" description="Helical" evidence="7">
    <location>
        <begin position="67"/>
        <end position="84"/>
    </location>
</feature>
<dbReference type="GO" id="GO:0016020">
    <property type="term" value="C:membrane"/>
    <property type="evidence" value="ECO:0007669"/>
    <property type="project" value="UniProtKB-SubCell"/>
</dbReference>
<keyword evidence="2" id="KW-0813">Transport</keyword>
<feature type="transmembrane region" description="Helical" evidence="7">
    <location>
        <begin position="230"/>
        <end position="253"/>
    </location>
</feature>
<evidence type="ECO:0000256" key="4">
    <source>
        <dbReference type="ARBA" id="ARBA00022989"/>
    </source>
</evidence>
<feature type="transmembrane region" description="Helical" evidence="7">
    <location>
        <begin position="392"/>
        <end position="413"/>
    </location>
</feature>
<dbReference type="OrthoDB" id="2250022at2759"/>
<keyword evidence="4 7" id="KW-1133">Transmembrane helix</keyword>
<feature type="region of interest" description="Disordered" evidence="6">
    <location>
        <begin position="506"/>
        <end position="526"/>
    </location>
</feature>
<dbReference type="EMBL" id="WOWK01000016">
    <property type="protein sequence ID" value="KAF0328636.1"/>
    <property type="molecule type" value="Genomic_DNA"/>
</dbReference>